<dbReference type="FunFam" id="1.20.1740.10:FF:000001">
    <property type="entry name" value="Amino acid permease"/>
    <property type="match status" value="1"/>
</dbReference>
<keyword evidence="3" id="KW-0813">Transport</keyword>
<feature type="transmembrane region" description="Helical" evidence="8">
    <location>
        <begin position="421"/>
        <end position="442"/>
    </location>
</feature>
<protein>
    <submittedName>
        <fullName evidence="10">Amino acid permease</fullName>
    </submittedName>
</protein>
<feature type="transmembrane region" description="Helical" evidence="8">
    <location>
        <begin position="107"/>
        <end position="129"/>
    </location>
</feature>
<dbReference type="EMBL" id="RCIW01000026">
    <property type="protein sequence ID" value="RLP06464.1"/>
    <property type="molecule type" value="Genomic_DNA"/>
</dbReference>
<dbReference type="Gene3D" id="1.20.1740.10">
    <property type="entry name" value="Amino acid/polyamine transporter I"/>
    <property type="match status" value="1"/>
</dbReference>
<evidence type="ECO:0000256" key="5">
    <source>
        <dbReference type="ARBA" id="ARBA00022970"/>
    </source>
</evidence>
<dbReference type="InterPro" id="IPR050524">
    <property type="entry name" value="APC_YAT"/>
</dbReference>
<gene>
    <name evidence="10" type="ORF">D7U36_12840</name>
</gene>
<dbReference type="Proteomes" id="UP000279336">
    <property type="component" value="Unassembled WGS sequence"/>
</dbReference>
<evidence type="ECO:0000313" key="10">
    <source>
        <dbReference type="EMBL" id="RLP06464.1"/>
    </source>
</evidence>
<feature type="transmembrane region" description="Helical" evidence="8">
    <location>
        <begin position="171"/>
        <end position="190"/>
    </location>
</feature>
<keyword evidence="7 8" id="KW-0472">Membrane</keyword>
<feature type="transmembrane region" description="Helical" evidence="8">
    <location>
        <begin position="454"/>
        <end position="474"/>
    </location>
</feature>
<reference evidence="10 11" key="1">
    <citation type="submission" date="2018-10" db="EMBL/GenBank/DDBJ databases">
        <title>Propionibacterium australiense Genome Sequencing and Assembly.</title>
        <authorList>
            <person name="Bernier A.-M."/>
            <person name="Bernard K."/>
        </authorList>
    </citation>
    <scope>NUCLEOTIDE SEQUENCE [LARGE SCALE GENOMIC DNA]</scope>
    <source>
        <strain evidence="10 11">NML98A078</strain>
    </source>
</reference>
<dbReference type="PANTHER" id="PTHR43341">
    <property type="entry name" value="AMINO ACID PERMEASE"/>
    <property type="match status" value="1"/>
</dbReference>
<organism evidence="10 11">
    <name type="scientific">Propionibacterium australiense</name>
    <dbReference type="NCBI Taxonomy" id="119981"/>
    <lineage>
        <taxon>Bacteria</taxon>
        <taxon>Bacillati</taxon>
        <taxon>Actinomycetota</taxon>
        <taxon>Actinomycetes</taxon>
        <taxon>Propionibacteriales</taxon>
        <taxon>Propionibacteriaceae</taxon>
        <taxon>Propionibacterium</taxon>
    </lineage>
</organism>
<feature type="domain" description="Amino acid permease/ SLC12A" evidence="9">
    <location>
        <begin position="25"/>
        <end position="478"/>
    </location>
</feature>
<evidence type="ECO:0000256" key="8">
    <source>
        <dbReference type="SAM" id="Phobius"/>
    </source>
</evidence>
<keyword evidence="6 8" id="KW-1133">Transmembrane helix</keyword>
<feature type="transmembrane region" description="Helical" evidence="8">
    <location>
        <begin position="210"/>
        <end position="230"/>
    </location>
</feature>
<feature type="transmembrane region" description="Helical" evidence="8">
    <location>
        <begin position="350"/>
        <end position="372"/>
    </location>
</feature>
<dbReference type="AlphaFoldDB" id="A0A8B3FJH4"/>
<accession>A0A8B3FJH4</accession>
<name>A0A8B3FJH4_9ACTN</name>
<dbReference type="PANTHER" id="PTHR43341:SF1">
    <property type="entry name" value="GENERAL AMINO-ACID PERMEASE GAP1"/>
    <property type="match status" value="1"/>
</dbReference>
<dbReference type="GO" id="GO:0015171">
    <property type="term" value="F:amino acid transmembrane transporter activity"/>
    <property type="evidence" value="ECO:0007669"/>
    <property type="project" value="TreeGrafter"/>
</dbReference>
<evidence type="ECO:0000256" key="1">
    <source>
        <dbReference type="ARBA" id="ARBA00004141"/>
    </source>
</evidence>
<comment type="caution">
    <text evidence="10">The sequence shown here is derived from an EMBL/GenBank/DDBJ whole genome shotgun (WGS) entry which is preliminary data.</text>
</comment>
<evidence type="ECO:0000256" key="6">
    <source>
        <dbReference type="ARBA" id="ARBA00022989"/>
    </source>
</evidence>
<feature type="transmembrane region" description="Helical" evidence="8">
    <location>
        <begin position="378"/>
        <end position="401"/>
    </location>
</feature>
<keyword evidence="4 8" id="KW-0812">Transmembrane</keyword>
<comment type="subcellular location">
    <subcellularLocation>
        <location evidence="1">Membrane</location>
        <topology evidence="1">Multi-pass membrane protein</topology>
    </subcellularLocation>
</comment>
<proteinExistence type="inferred from homology"/>
<dbReference type="Pfam" id="PF00324">
    <property type="entry name" value="AA_permease"/>
    <property type="match status" value="1"/>
</dbReference>
<dbReference type="OrthoDB" id="5297508at2"/>
<evidence type="ECO:0000256" key="3">
    <source>
        <dbReference type="ARBA" id="ARBA00022448"/>
    </source>
</evidence>
<feature type="transmembrane region" description="Helical" evidence="8">
    <location>
        <begin position="50"/>
        <end position="70"/>
    </location>
</feature>
<dbReference type="GO" id="GO:0016020">
    <property type="term" value="C:membrane"/>
    <property type="evidence" value="ECO:0007669"/>
    <property type="project" value="UniProtKB-SubCell"/>
</dbReference>
<dbReference type="PIRSF" id="PIRSF006060">
    <property type="entry name" value="AA_transporter"/>
    <property type="match status" value="1"/>
</dbReference>
<evidence type="ECO:0000256" key="4">
    <source>
        <dbReference type="ARBA" id="ARBA00022692"/>
    </source>
</evidence>
<feature type="transmembrane region" description="Helical" evidence="8">
    <location>
        <begin position="26"/>
        <end position="44"/>
    </location>
</feature>
<keyword evidence="5" id="KW-0029">Amino-acid transport</keyword>
<feature type="transmembrane region" description="Helical" evidence="8">
    <location>
        <begin position="135"/>
        <end position="159"/>
    </location>
</feature>
<feature type="transmembrane region" description="Helical" evidence="8">
    <location>
        <begin position="251"/>
        <end position="272"/>
    </location>
</feature>
<evidence type="ECO:0000256" key="7">
    <source>
        <dbReference type="ARBA" id="ARBA00023136"/>
    </source>
</evidence>
<evidence type="ECO:0000313" key="11">
    <source>
        <dbReference type="Proteomes" id="UP000279336"/>
    </source>
</evidence>
<comment type="similarity">
    <text evidence="2">Belongs to the amino acid-polyamine-organocation (APC) superfamily. Amino acid transporter (AAT) (TC 2.A.3.1) family.</text>
</comment>
<evidence type="ECO:0000256" key="2">
    <source>
        <dbReference type="ARBA" id="ARBA00008583"/>
    </source>
</evidence>
<feature type="transmembrane region" description="Helical" evidence="8">
    <location>
        <begin position="297"/>
        <end position="318"/>
    </location>
</feature>
<dbReference type="InterPro" id="IPR004841">
    <property type="entry name" value="AA-permease/SLC12A_dom"/>
</dbReference>
<sequence length="498" mass="53461">MSISEEQNALDARPDRLTRGLKARHMSMIAIGGAIGTGVFLTTGKAVSNGGSGSATIAFLVIGFMMYLIMTQLGEMATAMPVSGSWSTYAGKFVDPAFGFGIGWNSWFSAVITIPTEITAANILLRFWLPDLPLLASICISLLFLGLLLVLNIVSAGFYGESEFWFAGIKVVTCAVFIIVGILTILGVLGGNAVGFGNWTVEEAPFVNGFSGLMVVMVTAGFAFQGSEYVGITAGESENPSRDVPRAINSVFWRILIFYVGTIVVISFLIPYTDPNLLAASSSNVAMSPYTIVFERAGLAAAASVVNAVLLTSVLSAGNTMMYGSSRMLYALASEGKAPRVFSRTNARGIPINALLVSVCVGLVSIVAAIYGDVVLGWLVNISAATGFVKWLAISSSHYRFRKAWLLQGHSAEELPYRAKWYPYAPFLAFTLTVFIFFAQVIPGPGGELNWSDIISTYCGIPVVLVTWLGYKIVKRTRVIALKDIDLSEVKADRAERL</sequence>
<evidence type="ECO:0000259" key="9">
    <source>
        <dbReference type="Pfam" id="PF00324"/>
    </source>
</evidence>